<feature type="non-terminal residue" evidence="1">
    <location>
        <position position="1"/>
    </location>
</feature>
<evidence type="ECO:0000313" key="1">
    <source>
        <dbReference type="EMBL" id="KKK80607.1"/>
    </source>
</evidence>
<dbReference type="EMBL" id="LAZR01053503">
    <property type="protein sequence ID" value="KKK80607.1"/>
    <property type="molecule type" value="Genomic_DNA"/>
</dbReference>
<dbReference type="AlphaFoldDB" id="A0A0F8YGQ9"/>
<comment type="caution">
    <text evidence="1">The sequence shown here is derived from an EMBL/GenBank/DDBJ whole genome shotgun (WGS) entry which is preliminary data.</text>
</comment>
<sequence>DDMVNSLALAAFAARGLGNMSWGILRGSGKGSSSIFYMGSTSS</sequence>
<organism evidence="1">
    <name type="scientific">marine sediment metagenome</name>
    <dbReference type="NCBI Taxonomy" id="412755"/>
    <lineage>
        <taxon>unclassified sequences</taxon>
        <taxon>metagenomes</taxon>
        <taxon>ecological metagenomes</taxon>
    </lineage>
</organism>
<reference evidence="1" key="1">
    <citation type="journal article" date="2015" name="Nature">
        <title>Complex archaea that bridge the gap between prokaryotes and eukaryotes.</title>
        <authorList>
            <person name="Spang A."/>
            <person name="Saw J.H."/>
            <person name="Jorgensen S.L."/>
            <person name="Zaremba-Niedzwiedzka K."/>
            <person name="Martijn J."/>
            <person name="Lind A.E."/>
            <person name="van Eijk R."/>
            <person name="Schleper C."/>
            <person name="Guy L."/>
            <person name="Ettema T.J."/>
        </authorList>
    </citation>
    <scope>NUCLEOTIDE SEQUENCE</scope>
</reference>
<accession>A0A0F8YGQ9</accession>
<name>A0A0F8YGQ9_9ZZZZ</name>
<gene>
    <name evidence="1" type="ORF">LCGC14_2821810</name>
</gene>
<proteinExistence type="predicted"/>
<protein>
    <submittedName>
        <fullName evidence="1">Uncharacterized protein</fullName>
    </submittedName>
</protein>